<gene>
    <name evidence="2" type="ORF">SAMN06295960_3464</name>
</gene>
<accession>A0A1X7LJ15</accession>
<dbReference type="RefSeq" id="WP_085496241.1">
    <property type="nucleotide sequence ID" value="NZ_FXAZ01000005.1"/>
</dbReference>
<dbReference type="EMBL" id="FXAZ01000005">
    <property type="protein sequence ID" value="SMG53252.1"/>
    <property type="molecule type" value="Genomic_DNA"/>
</dbReference>
<dbReference type="InterPro" id="IPR011991">
    <property type="entry name" value="ArsR-like_HTH"/>
</dbReference>
<name>A0A1X7LJ15_9BACL</name>
<dbReference type="OrthoDB" id="9781958at2"/>
<dbReference type="CDD" id="cd00090">
    <property type="entry name" value="HTH_ARSR"/>
    <property type="match status" value="1"/>
</dbReference>
<sequence length="301" mass="33528">MDIQVNRANLPFLECFGSETRLHMIELLNTRPMNIKELAAALHVSSSIVTKHVQKLEQAGIIATESQAGERGRQKVCRLLLNSATLQIKQNTKPVTKGYAVSIPIGQYSDYQVQPTCGLASEHQLLGMVDDPRYFSDPQHVKANHLWFASGYVEYRIPNYIVGQQAIDSIHISLELCSEAPGYNENWPSDITFSINGHAVAMWTCPGDFGSKPGVYTPSWWTMGTKYGVLKSMTIKSDGTYMDGVKMSEFRPENLNIAVGEDIILRIECPMNAEHCGGVNLFGKHFGNYNQDIEINVNIAE</sequence>
<dbReference type="AlphaFoldDB" id="A0A1X7LJ15"/>
<dbReference type="GO" id="GO:0003700">
    <property type="term" value="F:DNA-binding transcription factor activity"/>
    <property type="evidence" value="ECO:0007669"/>
    <property type="project" value="InterPro"/>
</dbReference>
<evidence type="ECO:0000256" key="1">
    <source>
        <dbReference type="ARBA" id="ARBA00023125"/>
    </source>
</evidence>
<reference evidence="2 3" key="1">
    <citation type="submission" date="2017-04" db="EMBL/GenBank/DDBJ databases">
        <authorList>
            <person name="Afonso C.L."/>
            <person name="Miller P.J."/>
            <person name="Scott M.A."/>
            <person name="Spackman E."/>
            <person name="Goraichik I."/>
            <person name="Dimitrov K.M."/>
            <person name="Suarez D.L."/>
            <person name="Swayne D.E."/>
        </authorList>
    </citation>
    <scope>NUCLEOTIDE SEQUENCE [LARGE SCALE GENOMIC DNA]</scope>
    <source>
        <strain evidence="2 3">11</strain>
    </source>
</reference>
<protein>
    <submittedName>
        <fullName evidence="2">Transcriptional regulator, ArsR family</fullName>
    </submittedName>
</protein>
<dbReference type="InterPro" id="IPR036390">
    <property type="entry name" value="WH_DNA-bd_sf"/>
</dbReference>
<dbReference type="SUPFAM" id="SSF46785">
    <property type="entry name" value="Winged helix' DNA-binding domain"/>
    <property type="match status" value="1"/>
</dbReference>
<dbReference type="InterPro" id="IPR036388">
    <property type="entry name" value="WH-like_DNA-bd_sf"/>
</dbReference>
<dbReference type="GO" id="GO:0003677">
    <property type="term" value="F:DNA binding"/>
    <property type="evidence" value="ECO:0007669"/>
    <property type="project" value="UniProtKB-KW"/>
</dbReference>
<keyword evidence="3" id="KW-1185">Reference proteome</keyword>
<dbReference type="Gene3D" id="1.10.10.10">
    <property type="entry name" value="Winged helix-like DNA-binding domain superfamily/Winged helix DNA-binding domain"/>
    <property type="match status" value="1"/>
</dbReference>
<dbReference type="STRING" id="1852522.SAMN06295960_3464"/>
<evidence type="ECO:0000313" key="3">
    <source>
        <dbReference type="Proteomes" id="UP000193834"/>
    </source>
</evidence>
<dbReference type="Proteomes" id="UP000193834">
    <property type="component" value="Unassembled WGS sequence"/>
</dbReference>
<dbReference type="InterPro" id="IPR001845">
    <property type="entry name" value="HTH_ArsR_DNA-bd_dom"/>
</dbReference>
<proteinExistence type="predicted"/>
<keyword evidence="1" id="KW-0238">DNA-binding</keyword>
<dbReference type="Pfam" id="PF01022">
    <property type="entry name" value="HTH_5"/>
    <property type="match status" value="1"/>
</dbReference>
<organism evidence="2 3">
    <name type="scientific">Paenibacillus aquistagni</name>
    <dbReference type="NCBI Taxonomy" id="1852522"/>
    <lineage>
        <taxon>Bacteria</taxon>
        <taxon>Bacillati</taxon>
        <taxon>Bacillota</taxon>
        <taxon>Bacilli</taxon>
        <taxon>Bacillales</taxon>
        <taxon>Paenibacillaceae</taxon>
        <taxon>Paenibacillus</taxon>
    </lineage>
</organism>
<evidence type="ECO:0000313" key="2">
    <source>
        <dbReference type="EMBL" id="SMG53252.1"/>
    </source>
</evidence>